<feature type="compositionally biased region" description="Basic and acidic residues" evidence="1">
    <location>
        <begin position="64"/>
        <end position="75"/>
    </location>
</feature>
<evidence type="ECO:0000256" key="1">
    <source>
        <dbReference type="SAM" id="MobiDB-lite"/>
    </source>
</evidence>
<organism evidence="2 3">
    <name type="scientific">Kineococcus gynurae</name>
    <dbReference type="NCBI Taxonomy" id="452979"/>
    <lineage>
        <taxon>Bacteria</taxon>
        <taxon>Bacillati</taxon>
        <taxon>Actinomycetota</taxon>
        <taxon>Actinomycetes</taxon>
        <taxon>Kineosporiales</taxon>
        <taxon>Kineosporiaceae</taxon>
        <taxon>Kineococcus</taxon>
    </lineage>
</organism>
<comment type="caution">
    <text evidence="2">The sequence shown here is derived from an EMBL/GenBank/DDBJ whole genome shotgun (WGS) entry which is preliminary data.</text>
</comment>
<reference evidence="2 3" key="1">
    <citation type="submission" date="2024-09" db="EMBL/GenBank/DDBJ databases">
        <authorList>
            <person name="Sun Q."/>
            <person name="Mori K."/>
        </authorList>
    </citation>
    <scope>NUCLEOTIDE SEQUENCE [LARGE SCALE GENOMIC DNA]</scope>
    <source>
        <strain evidence="2 3">TISTR 1856</strain>
    </source>
</reference>
<dbReference type="Proteomes" id="UP001589748">
    <property type="component" value="Unassembled WGS sequence"/>
</dbReference>
<evidence type="ECO:0000313" key="2">
    <source>
        <dbReference type="EMBL" id="MFB9378145.1"/>
    </source>
</evidence>
<gene>
    <name evidence="2" type="ORF">ACFFVI_14325</name>
</gene>
<proteinExistence type="predicted"/>
<dbReference type="EMBL" id="JBHMDM010000007">
    <property type="protein sequence ID" value="MFB9378145.1"/>
    <property type="molecule type" value="Genomic_DNA"/>
</dbReference>
<protein>
    <recommendedName>
        <fullName evidence="4">Secreted protein</fullName>
    </recommendedName>
</protein>
<dbReference type="RefSeq" id="WP_380137359.1">
    <property type="nucleotide sequence ID" value="NZ_JBHLUI010000008.1"/>
</dbReference>
<evidence type="ECO:0000313" key="3">
    <source>
        <dbReference type="Proteomes" id="UP001589748"/>
    </source>
</evidence>
<accession>A0ABV5LVR8</accession>
<keyword evidence="3" id="KW-1185">Reference proteome</keyword>
<sequence>MTTLIVTFVLVVGLALAVLYSVAAPPLRERGSSVIARVDHAIGRAAAWGGRQGRHLRRAGSSTERTEARETLHQH</sequence>
<name>A0ABV5LVR8_9ACTN</name>
<feature type="region of interest" description="Disordered" evidence="1">
    <location>
        <begin position="50"/>
        <end position="75"/>
    </location>
</feature>
<evidence type="ECO:0008006" key="4">
    <source>
        <dbReference type="Google" id="ProtNLM"/>
    </source>
</evidence>